<dbReference type="Gene3D" id="2.60.40.3680">
    <property type="match status" value="1"/>
</dbReference>
<reference evidence="2 3" key="1">
    <citation type="submission" date="2017-02" db="EMBL/GenBank/DDBJ databases">
        <authorList>
            <person name="Peterson S.W."/>
        </authorList>
    </citation>
    <scope>NUCLEOTIDE SEQUENCE [LARGE SCALE GENOMIC DNA]</scope>
    <source>
        <strain evidence="2 3">DSM 15102</strain>
    </source>
</reference>
<dbReference type="EMBL" id="FUWV01000004">
    <property type="protein sequence ID" value="SJZ54667.1"/>
    <property type="molecule type" value="Genomic_DNA"/>
</dbReference>
<keyword evidence="1" id="KW-1133">Transmembrane helix</keyword>
<dbReference type="AlphaFoldDB" id="A0A1T4LJD1"/>
<dbReference type="Proteomes" id="UP000196365">
    <property type="component" value="Unassembled WGS sequence"/>
</dbReference>
<name>A0A1T4LJD1_9FIRM</name>
<keyword evidence="3" id="KW-1185">Reference proteome</keyword>
<organism evidence="2 3">
    <name type="scientific">Garciella nitratireducens DSM 15102</name>
    <dbReference type="NCBI Taxonomy" id="1121911"/>
    <lineage>
        <taxon>Bacteria</taxon>
        <taxon>Bacillati</taxon>
        <taxon>Bacillota</taxon>
        <taxon>Clostridia</taxon>
        <taxon>Eubacteriales</taxon>
        <taxon>Eubacteriaceae</taxon>
        <taxon>Garciella</taxon>
    </lineage>
</organism>
<keyword evidence="1" id="KW-0472">Membrane</keyword>
<evidence type="ECO:0000313" key="3">
    <source>
        <dbReference type="Proteomes" id="UP000196365"/>
    </source>
</evidence>
<evidence type="ECO:0000256" key="1">
    <source>
        <dbReference type="SAM" id="Phobius"/>
    </source>
</evidence>
<protein>
    <submittedName>
        <fullName evidence="2">Uncharacterized protein</fullName>
    </submittedName>
</protein>
<dbReference type="RefSeq" id="WP_087678450.1">
    <property type="nucleotide sequence ID" value="NZ_FUWV01000004.1"/>
</dbReference>
<sequence>MKKILMIGGILVFFFAFCNIAFAKEDTLSSGWTGHGLYLLGDENISLNKVDINILVNDDRTSLVFAEYELENKQNKMVNAYLGVPEHEVNLQEFESRVTRKIQNDILSYRYGNYKVSGQEINKRIKRSDANYKGWRTWYAPFEPGEKRTVKISYKVENKEISNGRYLISFQLEHINTWKGNPKNIHVKVSFDNQEVKPYNFGNTFSIKPDSIQDNFTLNWNLDSLQKDQSIDFDYYYIDQEISNFLKSATSSKLKSIARAYESKEYSQVIEQGKKYIENSKGENFQKEVYFLMADAYLQLGQPEESLILYELIEGEPIFYKGFQQKVQEFITYNKIKCYLQKEDYKTMYRLILKIQEDKTYNFIFKDWAKKETKEIPIETIKQVEKENREPNVVEKLYLRISNGKHNNIMMIILGVFLFFMSVFYIRYKRKKEKNTLFKK</sequence>
<dbReference type="OrthoDB" id="2036332at2"/>
<gene>
    <name evidence="2" type="ORF">SAMN02745973_00991</name>
</gene>
<feature type="transmembrane region" description="Helical" evidence="1">
    <location>
        <begin position="409"/>
        <end position="428"/>
    </location>
</feature>
<evidence type="ECO:0000313" key="2">
    <source>
        <dbReference type="EMBL" id="SJZ54667.1"/>
    </source>
</evidence>
<accession>A0A1T4LJD1</accession>
<keyword evidence="1" id="KW-0812">Transmembrane</keyword>
<proteinExistence type="predicted"/>